<dbReference type="EMBL" id="BOLY01000002">
    <property type="protein sequence ID" value="GIZ40387.1"/>
    <property type="molecule type" value="Genomic_DNA"/>
</dbReference>
<sequence>MSDPQSPMAPVLAWIVDGGLELWAFSEASPEDGYFTMTSASVGDQSFTGPIGTVAYDEESKILHLLATRKVDDDVQELCHTVISKHGNITAKHAVLPDGESSYLPADTGFLLHNRAWVIAACVHPTTLDGDDDDEDIAWPCVFFNATQDGDVTWKRYRINDVEVSYSRPSWMKIFSVGGRGDDSYIYTAFPGTDDQATIRLAGIPTSQFNQLSTDSGSQWTIQEIPGIETCCAPHIVVTSGPKTHFIHVFYVWDSAVSYFTLEANEDGWIHMPNSITTDTIAFPDCPANEQVKTQTIVSAVEHNGMIWIVSTQTANSIVSVSAKLDGGKIGEWQTQAEGLGLGGLGVPEPETCAYSTLSIPHDMFDFADSERQLARRPK</sequence>
<evidence type="ECO:0000313" key="1">
    <source>
        <dbReference type="EMBL" id="GIZ40387.1"/>
    </source>
</evidence>
<gene>
    <name evidence="1" type="ORF">CKM354_000372500</name>
</gene>
<reference evidence="1 2" key="1">
    <citation type="submission" date="2021-01" db="EMBL/GenBank/DDBJ databases">
        <title>Cercospora kikuchii MAFF 305040 whole genome shotgun sequence.</title>
        <authorList>
            <person name="Kashiwa T."/>
            <person name="Suzuki T."/>
        </authorList>
    </citation>
    <scope>NUCLEOTIDE SEQUENCE [LARGE SCALE GENOMIC DNA]</scope>
    <source>
        <strain evidence="1 2">MAFF 305040</strain>
    </source>
</reference>
<dbReference type="GeneID" id="68289300"/>
<keyword evidence="2" id="KW-1185">Reference proteome</keyword>
<organism evidence="1 2">
    <name type="scientific">Cercospora kikuchii</name>
    <dbReference type="NCBI Taxonomy" id="84275"/>
    <lineage>
        <taxon>Eukaryota</taxon>
        <taxon>Fungi</taxon>
        <taxon>Dikarya</taxon>
        <taxon>Ascomycota</taxon>
        <taxon>Pezizomycotina</taxon>
        <taxon>Dothideomycetes</taxon>
        <taxon>Dothideomycetidae</taxon>
        <taxon>Mycosphaerellales</taxon>
        <taxon>Mycosphaerellaceae</taxon>
        <taxon>Cercospora</taxon>
    </lineage>
</organism>
<dbReference type="AlphaFoldDB" id="A0A9P3CFF3"/>
<proteinExistence type="predicted"/>
<accession>A0A9P3CFF3</accession>
<protein>
    <submittedName>
        <fullName evidence="1">Uncharacterized protein</fullName>
    </submittedName>
</protein>
<dbReference type="OrthoDB" id="10272072at2759"/>
<dbReference type="RefSeq" id="XP_044654874.1">
    <property type="nucleotide sequence ID" value="XM_044798939.1"/>
</dbReference>
<comment type="caution">
    <text evidence="1">The sequence shown here is derived from an EMBL/GenBank/DDBJ whole genome shotgun (WGS) entry which is preliminary data.</text>
</comment>
<evidence type="ECO:0000313" key="2">
    <source>
        <dbReference type="Proteomes" id="UP000825890"/>
    </source>
</evidence>
<name>A0A9P3CFF3_9PEZI</name>
<dbReference type="Proteomes" id="UP000825890">
    <property type="component" value="Unassembled WGS sequence"/>
</dbReference>